<dbReference type="PANTHER" id="PTHR31642:SF324">
    <property type="entry name" value="SPERMIDINE HYDROXYCINNAMOYL TRANSFERASE"/>
    <property type="match status" value="1"/>
</dbReference>
<sequence>MAKGGGRLASGEARDGGFLEREFLTIVAMLKLSKEQINKLKNKANEYRNSETSTNSAFTRYESVTAHMWRCACKARQHESEQLTNIRIAVDFRSRLQSSLPKWYFGCTVLPVVTTPTSGDIVSKPLGYTAEKLREGIEKVTDEYIRSCFVFLKNEPDLSKFRFFHTVGSSQGAFYGNPNMSITNWTRLPLYGMDFGWGKEICMIPGAIGYDGKAFILPGRNEDGSFLIPLRLQIHCNSMGAEFLEAESEAKIDDFGDFCPSSKTRALIPSVDYDRPIHELPLLLVQVTKFSCGGFSLGLGISHALADGECAAHFISEWARIARGEKPENFPFLDRTILQLEDPLPKTSFDHSEFKPPPLLIGHSNNTEERNKKTVVAMLKLSKEQINKLKSKANEYRNSETSTNRAFTRYESVTAHMWRCACKARQHESEQLTNIRIAVDFRSRLQSSLPKWYFGCTVLPVVTTPTSGDIVSKPLGYTAEKLREGIEKVTDEYIRSCFVFLKNEPDLSKFRFFHTVGSSQGAFYGNPNMSVTNWTRLPLYGMDFGWGKEICMIPGAIGYDGKAFILPGRNEDGSFLIPLRLQVTHMDNFKKFFYEDI</sequence>
<dbReference type="GO" id="GO:0016747">
    <property type="term" value="F:acyltransferase activity, transferring groups other than amino-acyl groups"/>
    <property type="evidence" value="ECO:0007669"/>
    <property type="project" value="TreeGrafter"/>
</dbReference>
<dbReference type="STRING" id="542762.A0A4S4D3A0"/>
<comment type="similarity">
    <text evidence="1">Belongs to the plant acyltransferase family.</text>
</comment>
<name>A0A4S4D3A0_CAMSN</name>
<evidence type="ECO:0000313" key="3">
    <source>
        <dbReference type="Proteomes" id="UP000306102"/>
    </source>
</evidence>
<proteinExistence type="inferred from homology"/>
<evidence type="ECO:0000256" key="1">
    <source>
        <dbReference type="ARBA" id="ARBA00009861"/>
    </source>
</evidence>
<dbReference type="PANTHER" id="PTHR31642">
    <property type="entry name" value="TRICHOTHECENE 3-O-ACETYLTRANSFERASE"/>
    <property type="match status" value="1"/>
</dbReference>
<gene>
    <name evidence="2" type="ORF">TEA_027555</name>
</gene>
<keyword evidence="3" id="KW-1185">Reference proteome</keyword>
<reference evidence="2 3" key="1">
    <citation type="journal article" date="2018" name="Proc. Natl. Acad. Sci. U.S.A.">
        <title>Draft genome sequence of Camellia sinensis var. sinensis provides insights into the evolution of the tea genome and tea quality.</title>
        <authorList>
            <person name="Wei C."/>
            <person name="Yang H."/>
            <person name="Wang S."/>
            <person name="Zhao J."/>
            <person name="Liu C."/>
            <person name="Gao L."/>
            <person name="Xia E."/>
            <person name="Lu Y."/>
            <person name="Tai Y."/>
            <person name="She G."/>
            <person name="Sun J."/>
            <person name="Cao H."/>
            <person name="Tong W."/>
            <person name="Gao Q."/>
            <person name="Li Y."/>
            <person name="Deng W."/>
            <person name="Jiang X."/>
            <person name="Wang W."/>
            <person name="Chen Q."/>
            <person name="Zhang S."/>
            <person name="Li H."/>
            <person name="Wu J."/>
            <person name="Wang P."/>
            <person name="Li P."/>
            <person name="Shi C."/>
            <person name="Zheng F."/>
            <person name="Jian J."/>
            <person name="Huang B."/>
            <person name="Shan D."/>
            <person name="Shi M."/>
            <person name="Fang C."/>
            <person name="Yue Y."/>
            <person name="Li F."/>
            <person name="Li D."/>
            <person name="Wei S."/>
            <person name="Han B."/>
            <person name="Jiang C."/>
            <person name="Yin Y."/>
            <person name="Xia T."/>
            <person name="Zhang Z."/>
            <person name="Bennetzen J.L."/>
            <person name="Zhao S."/>
            <person name="Wan X."/>
        </authorList>
    </citation>
    <scope>NUCLEOTIDE SEQUENCE [LARGE SCALE GENOMIC DNA]</scope>
    <source>
        <strain evidence="3">cv. Shuchazao</strain>
        <tissue evidence="2">Leaf</tissue>
    </source>
</reference>
<comment type="caution">
    <text evidence="2">The sequence shown here is derived from an EMBL/GenBank/DDBJ whole genome shotgun (WGS) entry which is preliminary data.</text>
</comment>
<organism evidence="2 3">
    <name type="scientific">Camellia sinensis var. sinensis</name>
    <name type="common">China tea</name>
    <dbReference type="NCBI Taxonomy" id="542762"/>
    <lineage>
        <taxon>Eukaryota</taxon>
        <taxon>Viridiplantae</taxon>
        <taxon>Streptophyta</taxon>
        <taxon>Embryophyta</taxon>
        <taxon>Tracheophyta</taxon>
        <taxon>Spermatophyta</taxon>
        <taxon>Magnoliopsida</taxon>
        <taxon>eudicotyledons</taxon>
        <taxon>Gunneridae</taxon>
        <taxon>Pentapetalae</taxon>
        <taxon>asterids</taxon>
        <taxon>Ericales</taxon>
        <taxon>Theaceae</taxon>
        <taxon>Camellia</taxon>
    </lineage>
</organism>
<evidence type="ECO:0000313" key="2">
    <source>
        <dbReference type="EMBL" id="THF96779.1"/>
    </source>
</evidence>
<dbReference type="InterPro" id="IPR023213">
    <property type="entry name" value="CAT-like_dom_sf"/>
</dbReference>
<accession>A0A4S4D3A0</accession>
<dbReference type="Gene3D" id="3.30.559.10">
    <property type="entry name" value="Chloramphenicol acetyltransferase-like domain"/>
    <property type="match status" value="3"/>
</dbReference>
<dbReference type="EMBL" id="SDRB02012736">
    <property type="protein sequence ID" value="THF96779.1"/>
    <property type="molecule type" value="Genomic_DNA"/>
</dbReference>
<dbReference type="InterPro" id="IPR050317">
    <property type="entry name" value="Plant_Fungal_Acyltransferase"/>
</dbReference>
<dbReference type="Proteomes" id="UP000306102">
    <property type="component" value="Unassembled WGS sequence"/>
</dbReference>
<dbReference type="Pfam" id="PF02458">
    <property type="entry name" value="Transferase"/>
    <property type="match status" value="1"/>
</dbReference>
<protein>
    <submittedName>
        <fullName evidence="2">Uncharacterized protein</fullName>
    </submittedName>
</protein>
<dbReference type="AlphaFoldDB" id="A0A4S4D3A0"/>